<dbReference type="InterPro" id="IPR025158">
    <property type="entry name" value="Mg_chelat-rel_C"/>
</dbReference>
<dbReference type="Pfam" id="PF13335">
    <property type="entry name" value="Mg_chelatase_C"/>
    <property type="match status" value="1"/>
</dbReference>
<comment type="function">
    <text evidence="1">Involved in chlorophyll biosynthesis; introduces a magnesium ion into protoporphyrin IX to yield Mg-protoporphyrin IX.</text>
</comment>
<dbReference type="Gene3D" id="3.40.50.300">
    <property type="entry name" value="P-loop containing nucleotide triphosphate hydrolases"/>
    <property type="match status" value="1"/>
</dbReference>
<dbReference type="CDD" id="cd00009">
    <property type="entry name" value="AAA"/>
    <property type="match status" value="1"/>
</dbReference>
<keyword evidence="4" id="KW-0378">Hydrolase</keyword>
<dbReference type="InterPro" id="IPR020568">
    <property type="entry name" value="Ribosomal_Su5_D2-typ_SF"/>
</dbReference>
<dbReference type="PANTHER" id="PTHR32039">
    <property type="entry name" value="MAGNESIUM-CHELATASE SUBUNIT CHLI"/>
    <property type="match status" value="1"/>
</dbReference>
<dbReference type="RefSeq" id="WP_106222764.1">
    <property type="nucleotide sequence ID" value="NZ_PVWP01000011.1"/>
</dbReference>
<dbReference type="InterPro" id="IPR027417">
    <property type="entry name" value="P-loop_NTPase"/>
</dbReference>
<name>A0ABX5F4B9_9CHRO</name>
<dbReference type="GO" id="GO:0008233">
    <property type="term" value="F:peptidase activity"/>
    <property type="evidence" value="ECO:0007669"/>
    <property type="project" value="UniProtKB-KW"/>
</dbReference>
<dbReference type="Pfam" id="PF13541">
    <property type="entry name" value="ChlI"/>
    <property type="match status" value="1"/>
</dbReference>
<feature type="domain" description="AAA+ ATPase" evidence="3">
    <location>
        <begin position="210"/>
        <end position="393"/>
    </location>
</feature>
<dbReference type="Gene3D" id="3.30.230.10">
    <property type="match status" value="1"/>
</dbReference>
<evidence type="ECO:0000256" key="2">
    <source>
        <dbReference type="ARBA" id="ARBA00006354"/>
    </source>
</evidence>
<organism evidence="4 5">
    <name type="scientific">Aphanothece cf. minutissima CCALA 015</name>
    <dbReference type="NCBI Taxonomy" id="2107695"/>
    <lineage>
        <taxon>Bacteria</taxon>
        <taxon>Bacillati</taxon>
        <taxon>Cyanobacteriota</taxon>
        <taxon>Cyanophyceae</taxon>
        <taxon>Oscillatoriophycideae</taxon>
        <taxon>Chroococcales</taxon>
        <taxon>Aphanothecaceae</taxon>
        <taxon>Aphanothece</taxon>
    </lineage>
</organism>
<dbReference type="Pfam" id="PF01078">
    <property type="entry name" value="Mg_chelatase"/>
    <property type="match status" value="1"/>
</dbReference>
<dbReference type="InterPro" id="IPR000523">
    <property type="entry name" value="Mg_chelatse_chII-like_cat_dom"/>
</dbReference>
<accession>A0ABX5F4B9</accession>
<dbReference type="SUPFAM" id="SSF52540">
    <property type="entry name" value="P-loop containing nucleoside triphosphate hydrolases"/>
    <property type="match status" value="1"/>
</dbReference>
<dbReference type="InterPro" id="IPR003593">
    <property type="entry name" value="AAA+_ATPase"/>
</dbReference>
<comment type="similarity">
    <text evidence="2">Belongs to the Mg-chelatase subunits D/I family. ComM subfamily.</text>
</comment>
<dbReference type="Proteomes" id="UP000238218">
    <property type="component" value="Unassembled WGS sequence"/>
</dbReference>
<evidence type="ECO:0000259" key="3">
    <source>
        <dbReference type="SMART" id="SM00382"/>
    </source>
</evidence>
<dbReference type="InterPro" id="IPR004482">
    <property type="entry name" value="Mg_chelat-rel"/>
</dbReference>
<keyword evidence="4" id="KW-0645">Protease</keyword>
<dbReference type="InterPro" id="IPR014721">
    <property type="entry name" value="Ribsml_uS5_D2-typ_fold_subgr"/>
</dbReference>
<gene>
    <name evidence="4" type="ORF">C7B81_14515</name>
</gene>
<reference evidence="4 5" key="1">
    <citation type="submission" date="2018-03" db="EMBL/GenBank/DDBJ databases">
        <title>The ancient ancestry and fast evolution of plastids.</title>
        <authorList>
            <person name="Moore K.R."/>
            <person name="Magnabosco C."/>
            <person name="Momper L."/>
            <person name="Gold D.A."/>
            <person name="Bosak T."/>
            <person name="Fournier G.P."/>
        </authorList>
    </citation>
    <scope>NUCLEOTIDE SEQUENCE [LARGE SCALE GENOMIC DNA]</scope>
    <source>
        <strain evidence="4 5">CCALA 015</strain>
    </source>
</reference>
<evidence type="ECO:0000313" key="4">
    <source>
        <dbReference type="EMBL" id="PSB36202.1"/>
    </source>
</evidence>
<dbReference type="InterPro" id="IPR045006">
    <property type="entry name" value="CHLI-like"/>
</dbReference>
<sequence>MLARCSSGALRGFEALPVTVEVDIAPGLPGLRVVGLADAAAQESRERVRGALRNAGLRVPLTRVVVNLAPADLPKAGPGFDLPIALGLLVASQQLAAAQVEGLWSAGELGLDGRLRPIRGVLALALAARRQGARALVVPAANATEAALVEGLPVWGAEHLGEVVTLLQDPGRAAMPAAAVLPEPPPAAPDLAEVRGQAHGRRALEIAAAGGHHLLLVGAPGSGKTMLARRLPTLLPPLAHQEALEVTQLHSLAGLLGEGAGLRRQRPFRSPHHGCSAAALIGGGAVPRPGELSLAHHGVLFLDELAEFRREVLDQLRQPLEEGELWISRARQRCRFPSRVLLVAATNPCPCGWYGDPSQSCRCGEAQRRRHWGRLSGPLLDRIDLQVVMRRPEARELGGAYRGGHEAALPAGESSAVVARRVAAARRRMGARNPQGAANGQLDGPSLAAVVDPAPEALALWERAISQRRLSARAAERVLRVARTIADLAGEEPVTCPAIAEALSYRSFDRID</sequence>
<dbReference type="PANTHER" id="PTHR32039:SF7">
    <property type="entry name" value="COMPETENCE PROTEIN COMM"/>
    <property type="match status" value="1"/>
</dbReference>
<dbReference type="GO" id="GO:0006508">
    <property type="term" value="P:proteolysis"/>
    <property type="evidence" value="ECO:0007669"/>
    <property type="project" value="UniProtKB-KW"/>
</dbReference>
<dbReference type="SUPFAM" id="SSF54211">
    <property type="entry name" value="Ribosomal protein S5 domain 2-like"/>
    <property type="match status" value="1"/>
</dbReference>
<dbReference type="NCBIfam" id="TIGR00368">
    <property type="entry name" value="YifB family Mg chelatase-like AAA ATPase"/>
    <property type="match status" value="1"/>
</dbReference>
<protein>
    <submittedName>
        <fullName evidence="4">ATP-dependent protease</fullName>
    </submittedName>
</protein>
<keyword evidence="5" id="KW-1185">Reference proteome</keyword>
<evidence type="ECO:0000313" key="5">
    <source>
        <dbReference type="Proteomes" id="UP000238218"/>
    </source>
</evidence>
<evidence type="ECO:0000256" key="1">
    <source>
        <dbReference type="ARBA" id="ARBA00003398"/>
    </source>
</evidence>
<comment type="caution">
    <text evidence="4">The sequence shown here is derived from an EMBL/GenBank/DDBJ whole genome shotgun (WGS) entry which is preliminary data.</text>
</comment>
<dbReference type="EMBL" id="PVWP01000011">
    <property type="protein sequence ID" value="PSB36202.1"/>
    <property type="molecule type" value="Genomic_DNA"/>
</dbReference>
<dbReference type="SMART" id="SM00382">
    <property type="entry name" value="AAA"/>
    <property type="match status" value="1"/>
</dbReference>
<proteinExistence type="inferred from homology"/>